<keyword evidence="2" id="KW-0732">Signal</keyword>
<evidence type="ECO:0000256" key="1">
    <source>
        <dbReference type="SAM" id="MobiDB-lite"/>
    </source>
</evidence>
<evidence type="ECO:0000256" key="2">
    <source>
        <dbReference type="SAM" id="SignalP"/>
    </source>
</evidence>
<feature type="region of interest" description="Disordered" evidence="1">
    <location>
        <begin position="182"/>
        <end position="210"/>
    </location>
</feature>
<evidence type="ECO:0000313" key="3">
    <source>
        <dbReference type="EMBL" id="AKE41945.1"/>
    </source>
</evidence>
<dbReference type="Proteomes" id="UP000033457">
    <property type="component" value="Chromosome"/>
</dbReference>
<feature type="signal peptide" evidence="2">
    <location>
        <begin position="1"/>
        <end position="24"/>
    </location>
</feature>
<accession>A0A0F6R1M0</accession>
<evidence type="ECO:0000313" key="4">
    <source>
        <dbReference type="Proteomes" id="UP000033457"/>
    </source>
</evidence>
<dbReference type="AlphaFoldDB" id="A0A0F6R1M0"/>
<dbReference type="PROSITE" id="PS51257">
    <property type="entry name" value="PROKAR_LIPOPROTEIN"/>
    <property type="match status" value="1"/>
</dbReference>
<sequence length="210" mass="22426">MLKRLCLCAAAALLTLSACSTNDATDQSLTTQNTAVDVAPSTTSSSAPATLTQTTTTTKIDAQIEKARQSFHTLVPDELFDQFSSCDDNGVRDSMACSGPKVGQFQFFVSEVKAASTAQLLTGLNSSRVLEETDSRIVGWSILGSTAVITVVDKERGLVMQQMVSTDDIDPEERINELGLINQDSHQDAEETLEPTETSATTHITTSTTA</sequence>
<feature type="chain" id="PRO_5043119956" description="Beta-N-acetylglucosaminidase" evidence="2">
    <location>
        <begin position="25"/>
        <end position="210"/>
    </location>
</feature>
<protein>
    <recommendedName>
        <fullName evidence="5">Beta-N-acetylglucosaminidase</fullName>
    </recommendedName>
</protein>
<dbReference type="RefSeq" id="WP_046440470.1">
    <property type="nucleotide sequence ID" value="NZ_CP011312.1"/>
</dbReference>
<dbReference type="OrthoDB" id="4426945at2"/>
<dbReference type="KEGG" id="cku:UL82_09005"/>
<dbReference type="EMBL" id="CP011312">
    <property type="protein sequence ID" value="AKE41945.1"/>
    <property type="molecule type" value="Genomic_DNA"/>
</dbReference>
<gene>
    <name evidence="3" type="ORF">UL82_09005</name>
</gene>
<name>A0A0F6R1M0_9CORY</name>
<feature type="compositionally biased region" description="Low complexity" evidence="1">
    <location>
        <begin position="196"/>
        <end position="210"/>
    </location>
</feature>
<evidence type="ECO:0008006" key="5">
    <source>
        <dbReference type="Google" id="ProtNLM"/>
    </source>
</evidence>
<keyword evidence="4" id="KW-1185">Reference proteome</keyword>
<reference evidence="3 4" key="1">
    <citation type="journal article" date="2015" name="Genome Announc.">
        <title>Complete Genome Sequence of Corynebacterium kutscheri DSM 20755, a Corynebacterial Type Strain with Remarkably Low G+C Content of Chromosomal DNA.</title>
        <authorList>
            <person name="Ruckert C."/>
            <person name="Albersmeier A."/>
            <person name="Winkler A."/>
            <person name="Tauch A."/>
        </authorList>
    </citation>
    <scope>NUCLEOTIDE SEQUENCE [LARGE SCALE GENOMIC DNA]</scope>
    <source>
        <strain evidence="3 4">DSM 20755</strain>
    </source>
</reference>
<dbReference type="HOGENOM" id="CLU_100513_0_0_11"/>
<organism evidence="3 4">
    <name type="scientific">Corynebacterium kutscheri</name>
    <dbReference type="NCBI Taxonomy" id="35755"/>
    <lineage>
        <taxon>Bacteria</taxon>
        <taxon>Bacillati</taxon>
        <taxon>Actinomycetota</taxon>
        <taxon>Actinomycetes</taxon>
        <taxon>Mycobacteriales</taxon>
        <taxon>Corynebacteriaceae</taxon>
        <taxon>Corynebacterium</taxon>
    </lineage>
</organism>
<dbReference type="STRING" id="35755.UL82_09005"/>
<proteinExistence type="predicted"/>